<dbReference type="AlphaFoldDB" id="A0A371JWG2"/>
<evidence type="ECO:0000313" key="2">
    <source>
        <dbReference type="Proteomes" id="UP000264492"/>
    </source>
</evidence>
<gene>
    <name evidence="1" type="ORF">DX914_19080</name>
</gene>
<proteinExistence type="predicted"/>
<dbReference type="RefSeq" id="WP_115861814.1">
    <property type="nucleotide sequence ID" value="NZ_QTSU01000005.1"/>
</dbReference>
<evidence type="ECO:0008006" key="3">
    <source>
        <dbReference type="Google" id="ProtNLM"/>
    </source>
</evidence>
<dbReference type="InterPro" id="IPR035992">
    <property type="entry name" value="Ricin_B-like_lectins"/>
</dbReference>
<dbReference type="Proteomes" id="UP000264492">
    <property type="component" value="Unassembled WGS sequence"/>
</dbReference>
<keyword evidence="2" id="KW-1185">Reference proteome</keyword>
<name>A0A371JWG2_9GAMM</name>
<dbReference type="OrthoDB" id="57532at2"/>
<dbReference type="SUPFAM" id="SSF50370">
    <property type="entry name" value="Ricin B-like lectins"/>
    <property type="match status" value="1"/>
</dbReference>
<sequence>MDAYGNLTSVEEFFNNRVRFVSYLDPDVAMGYFPPDADTNGAHCARVHRLSAGNPNQTVWTSSPASPESFSLSPDWAQYLTWQCGAGGVLLTQPMADPGDGSLVFAPAFKVDFLQGDCWFALNDFDRDQVVDISESGTAEGNAIIAFPWNGGANQIWRAQAV</sequence>
<comment type="caution">
    <text evidence="1">The sequence shown here is derived from an EMBL/GenBank/DDBJ whole genome shotgun (WGS) entry which is preliminary data.</text>
</comment>
<protein>
    <recommendedName>
        <fullName evidence="3">Ricin B lectin domain-containing protein</fullName>
    </recommendedName>
</protein>
<dbReference type="Gene3D" id="2.80.10.50">
    <property type="match status" value="1"/>
</dbReference>
<organism evidence="1 2">
    <name type="scientific">Lysobacter silvisoli</name>
    <dbReference type="NCBI Taxonomy" id="2293254"/>
    <lineage>
        <taxon>Bacteria</taxon>
        <taxon>Pseudomonadati</taxon>
        <taxon>Pseudomonadota</taxon>
        <taxon>Gammaproteobacteria</taxon>
        <taxon>Lysobacterales</taxon>
        <taxon>Lysobacteraceae</taxon>
        <taxon>Lysobacter</taxon>
    </lineage>
</organism>
<dbReference type="EMBL" id="QTSU01000005">
    <property type="protein sequence ID" value="RDZ25970.1"/>
    <property type="molecule type" value="Genomic_DNA"/>
</dbReference>
<evidence type="ECO:0000313" key="1">
    <source>
        <dbReference type="EMBL" id="RDZ25970.1"/>
    </source>
</evidence>
<reference evidence="1 2" key="1">
    <citation type="submission" date="2018-08" db="EMBL/GenBank/DDBJ databases">
        <title>Lysobacter sp. zong2l5, whole genome shotgun sequence.</title>
        <authorList>
            <person name="Zhang X."/>
            <person name="Feng G."/>
            <person name="Zhu H."/>
        </authorList>
    </citation>
    <scope>NUCLEOTIDE SEQUENCE [LARGE SCALE GENOMIC DNA]</scope>
    <source>
        <strain evidence="2">zong2l5</strain>
    </source>
</reference>
<accession>A0A371JWG2</accession>